<comment type="function">
    <text evidence="1">Removes C-terminal D-alanyl residues from sugar-peptide cell wall precursors.</text>
</comment>
<accession>A0ABS0AW09</accession>
<keyword evidence="7" id="KW-0732">Signal</keyword>
<keyword evidence="9" id="KW-0133">Cell shape</keyword>
<evidence type="ECO:0000313" key="16">
    <source>
        <dbReference type="Proteomes" id="UP000662703"/>
    </source>
</evidence>
<dbReference type="SMART" id="SM00936">
    <property type="entry name" value="PBP5_C"/>
    <property type="match status" value="1"/>
</dbReference>
<evidence type="ECO:0000256" key="10">
    <source>
        <dbReference type="ARBA" id="ARBA00022984"/>
    </source>
</evidence>
<dbReference type="InterPro" id="IPR012338">
    <property type="entry name" value="Beta-lactam/transpept-like"/>
</dbReference>
<dbReference type="Pfam" id="PF00768">
    <property type="entry name" value="Peptidase_S11"/>
    <property type="match status" value="1"/>
</dbReference>
<dbReference type="Gene3D" id="3.40.710.10">
    <property type="entry name" value="DD-peptidase/beta-lactamase superfamily"/>
    <property type="match status" value="1"/>
</dbReference>
<evidence type="ECO:0000256" key="11">
    <source>
        <dbReference type="ARBA" id="ARBA00023316"/>
    </source>
</evidence>
<evidence type="ECO:0000256" key="8">
    <source>
        <dbReference type="ARBA" id="ARBA00022801"/>
    </source>
</evidence>
<comment type="similarity">
    <text evidence="3 13">Belongs to the peptidase S11 family.</text>
</comment>
<evidence type="ECO:0000313" key="15">
    <source>
        <dbReference type="EMBL" id="MBF5058324.1"/>
    </source>
</evidence>
<proteinExistence type="inferred from homology"/>
<evidence type="ECO:0000256" key="13">
    <source>
        <dbReference type="RuleBase" id="RU004016"/>
    </source>
</evidence>
<name>A0ABS0AW09_9GAMM</name>
<protein>
    <recommendedName>
        <fullName evidence="4">serine-type D-Ala-D-Ala carboxypeptidase</fullName>
        <ecNumber evidence="4">3.4.16.4</ecNumber>
    </recommendedName>
</protein>
<dbReference type="PRINTS" id="PR00725">
    <property type="entry name" value="DADACBPTASE1"/>
</dbReference>
<reference evidence="15 16" key="1">
    <citation type="submission" date="2012-09" db="EMBL/GenBank/DDBJ databases">
        <title>Genome Sequence of alkane-degrading Bacterium Alcanivorax sp. 521-1.</title>
        <authorList>
            <person name="Lai Q."/>
            <person name="Shao Z."/>
        </authorList>
    </citation>
    <scope>NUCLEOTIDE SEQUENCE [LARGE SCALE GENOMIC DNA]</scope>
    <source>
        <strain evidence="15 16">521-1</strain>
    </source>
</reference>
<evidence type="ECO:0000256" key="12">
    <source>
        <dbReference type="ARBA" id="ARBA00034000"/>
    </source>
</evidence>
<dbReference type="SUPFAM" id="SSF69189">
    <property type="entry name" value="Penicillin-binding protein associated domain"/>
    <property type="match status" value="1"/>
</dbReference>
<evidence type="ECO:0000256" key="6">
    <source>
        <dbReference type="ARBA" id="ARBA00022670"/>
    </source>
</evidence>
<evidence type="ECO:0000256" key="7">
    <source>
        <dbReference type="ARBA" id="ARBA00022729"/>
    </source>
</evidence>
<dbReference type="EMBL" id="ARXX01000090">
    <property type="protein sequence ID" value="MBF5058324.1"/>
    <property type="molecule type" value="Genomic_DNA"/>
</dbReference>
<comment type="catalytic activity">
    <reaction evidence="12">
        <text>Preferential cleavage: (Ac)2-L-Lys-D-Ala-|-D-Ala. Also transpeptidation of peptidyl-alanyl moieties that are N-acyl substituents of D-alanine.</text>
        <dbReference type="EC" id="3.4.16.4"/>
    </reaction>
</comment>
<evidence type="ECO:0000256" key="4">
    <source>
        <dbReference type="ARBA" id="ARBA00012448"/>
    </source>
</evidence>
<evidence type="ECO:0000256" key="3">
    <source>
        <dbReference type="ARBA" id="ARBA00007164"/>
    </source>
</evidence>
<keyword evidence="8" id="KW-0378">Hydrolase</keyword>
<comment type="pathway">
    <text evidence="2">Cell wall biogenesis; peptidoglycan biosynthesis.</text>
</comment>
<keyword evidence="16" id="KW-1185">Reference proteome</keyword>
<dbReference type="Gene3D" id="2.60.410.10">
    <property type="entry name" value="D-Ala-D-Ala carboxypeptidase, C-terminal domain"/>
    <property type="match status" value="1"/>
</dbReference>
<feature type="domain" description="Peptidase S11 D-Ala-D-Ala carboxypeptidase A C-terminal" evidence="14">
    <location>
        <begin position="280"/>
        <end position="370"/>
    </location>
</feature>
<dbReference type="Proteomes" id="UP000662703">
    <property type="component" value="Unassembled WGS sequence"/>
</dbReference>
<dbReference type="EC" id="3.4.16.4" evidence="4"/>
<sequence length="390" mass="43279">MMMQTRSLPHSLFWLLLAGLLAVAPLARAENMIPRPPEVEARSYLLLDAKSGQVLVEHNADKKLPPASLTKMMTAYLVEKEIQAGNINEQDQVPISVKAWRMGGSRMFVKEGTQVPLVDLLKGVIVQSGNDASVALAEYVAGSEGAFADLMNNQAGQLGMDNTHFVNATGWPADDHYTTARDLAWLARAIIRDYPEHYDIYAQKEFSYNGITQQNRNLLLWRDDSVDGLKTGHTEEAGYCLVSSAKQNGMRLISVVMGTDSEAARARESQKLLSYGFRFYETYEGYGAGDVLDTPEVWMGAADQVRLGLEDDLVLTVPKGSQEQLKAEMSIQPELRAPIEEGRQYGTLTVSLDGEQLVQRPLVALEAVEEAGFFSRIWDHIVLFFKGLFD</sequence>
<dbReference type="InterPro" id="IPR012907">
    <property type="entry name" value="Peptidase_S11_C"/>
</dbReference>
<gene>
    <name evidence="15" type="ORF">Y5W_03618</name>
</gene>
<dbReference type="InterPro" id="IPR037167">
    <property type="entry name" value="Peptidase_S11_C_sf"/>
</dbReference>
<dbReference type="PANTHER" id="PTHR21581:SF6">
    <property type="entry name" value="TRAFFICKING PROTEIN PARTICLE COMPLEX SUBUNIT 12"/>
    <property type="match status" value="1"/>
</dbReference>
<dbReference type="InterPro" id="IPR018044">
    <property type="entry name" value="Peptidase_S11"/>
</dbReference>
<evidence type="ECO:0000259" key="14">
    <source>
        <dbReference type="SMART" id="SM00936"/>
    </source>
</evidence>
<dbReference type="InterPro" id="IPR001967">
    <property type="entry name" value="Peptidase_S11_N"/>
</dbReference>
<comment type="caution">
    <text evidence="15">The sequence shown here is derived from an EMBL/GenBank/DDBJ whole genome shotgun (WGS) entry which is preliminary data.</text>
</comment>
<keyword evidence="6" id="KW-0645">Protease</keyword>
<organism evidence="15 16">
    <name type="scientific">Alloalcanivorax profundimaris</name>
    <dbReference type="NCBI Taxonomy" id="2735259"/>
    <lineage>
        <taxon>Bacteria</taxon>
        <taxon>Pseudomonadati</taxon>
        <taxon>Pseudomonadota</taxon>
        <taxon>Gammaproteobacteria</taxon>
        <taxon>Oceanospirillales</taxon>
        <taxon>Alcanivoracaceae</taxon>
        <taxon>Alloalcanivorax</taxon>
    </lineage>
</organism>
<keyword evidence="11" id="KW-0961">Cell wall biogenesis/degradation</keyword>
<dbReference type="InterPro" id="IPR015956">
    <property type="entry name" value="Peniciliin-bd_prot_C_sf"/>
</dbReference>
<evidence type="ECO:0000256" key="9">
    <source>
        <dbReference type="ARBA" id="ARBA00022960"/>
    </source>
</evidence>
<dbReference type="SUPFAM" id="SSF56601">
    <property type="entry name" value="beta-lactamase/transpeptidase-like"/>
    <property type="match status" value="1"/>
</dbReference>
<evidence type="ECO:0000256" key="2">
    <source>
        <dbReference type="ARBA" id="ARBA00004752"/>
    </source>
</evidence>
<evidence type="ECO:0000256" key="5">
    <source>
        <dbReference type="ARBA" id="ARBA00022645"/>
    </source>
</evidence>
<evidence type="ECO:0000256" key="1">
    <source>
        <dbReference type="ARBA" id="ARBA00003217"/>
    </source>
</evidence>
<dbReference type="PANTHER" id="PTHR21581">
    <property type="entry name" value="D-ALANYL-D-ALANINE CARBOXYPEPTIDASE"/>
    <property type="match status" value="1"/>
</dbReference>
<dbReference type="Pfam" id="PF07943">
    <property type="entry name" value="PBP5_C"/>
    <property type="match status" value="1"/>
</dbReference>
<keyword evidence="10" id="KW-0573">Peptidoglycan synthesis</keyword>
<keyword evidence="5" id="KW-0121">Carboxypeptidase</keyword>